<evidence type="ECO:0000256" key="5">
    <source>
        <dbReference type="SAM" id="Phobius"/>
    </source>
</evidence>
<dbReference type="Pfam" id="PF04357">
    <property type="entry name" value="TamB"/>
    <property type="match status" value="1"/>
</dbReference>
<evidence type="ECO:0000313" key="8">
    <source>
        <dbReference type="Proteomes" id="UP000811255"/>
    </source>
</evidence>
<feature type="transmembrane region" description="Helical" evidence="5">
    <location>
        <begin position="26"/>
        <end position="48"/>
    </location>
</feature>
<dbReference type="Proteomes" id="UP000811255">
    <property type="component" value="Unassembled WGS sequence"/>
</dbReference>
<comment type="subcellular location">
    <subcellularLocation>
        <location evidence="1">Membrane</location>
        <topology evidence="1">Single-pass membrane protein</topology>
    </subcellularLocation>
</comment>
<evidence type="ECO:0000256" key="4">
    <source>
        <dbReference type="ARBA" id="ARBA00023136"/>
    </source>
</evidence>
<reference evidence="7 8" key="1">
    <citation type="submission" date="2021-05" db="EMBL/GenBank/DDBJ databases">
        <title>Croceibacterium sp. LX-88 genome sequence.</title>
        <authorList>
            <person name="Luo X."/>
        </authorList>
    </citation>
    <scope>NUCLEOTIDE SEQUENCE [LARGE SCALE GENOMIC DNA]</scope>
    <source>
        <strain evidence="7 8">LX-88</strain>
    </source>
</reference>
<proteinExistence type="predicted"/>
<protein>
    <submittedName>
        <fullName evidence="7">Translocation/assembly module TamB domain-containing protein</fullName>
    </submittedName>
</protein>
<keyword evidence="2 5" id="KW-0812">Transmembrane</keyword>
<accession>A0ABS5W5N2</accession>
<comment type="caution">
    <text evidence="7">The sequence shown here is derived from an EMBL/GenBank/DDBJ whole genome shotgun (WGS) entry which is preliminary data.</text>
</comment>
<evidence type="ECO:0000256" key="3">
    <source>
        <dbReference type="ARBA" id="ARBA00022989"/>
    </source>
</evidence>
<keyword evidence="8" id="KW-1185">Reference proteome</keyword>
<dbReference type="InterPro" id="IPR007452">
    <property type="entry name" value="TamB_C"/>
</dbReference>
<evidence type="ECO:0000259" key="6">
    <source>
        <dbReference type="Pfam" id="PF04357"/>
    </source>
</evidence>
<organism evidence="7 8">
    <name type="scientific">Croceibacterium selenioxidans</name>
    <dbReference type="NCBI Taxonomy" id="2838833"/>
    <lineage>
        <taxon>Bacteria</taxon>
        <taxon>Pseudomonadati</taxon>
        <taxon>Pseudomonadota</taxon>
        <taxon>Alphaproteobacteria</taxon>
        <taxon>Sphingomonadales</taxon>
        <taxon>Erythrobacteraceae</taxon>
        <taxon>Croceibacterium</taxon>
    </lineage>
</organism>
<keyword evidence="4 5" id="KW-0472">Membrane</keyword>
<evidence type="ECO:0000256" key="2">
    <source>
        <dbReference type="ARBA" id="ARBA00022692"/>
    </source>
</evidence>
<keyword evidence="3 5" id="KW-1133">Transmembrane helix</keyword>
<name>A0ABS5W5N2_9SPHN</name>
<dbReference type="PANTHER" id="PTHR36985">
    <property type="entry name" value="TRANSLOCATION AND ASSEMBLY MODULE SUBUNIT TAMB"/>
    <property type="match status" value="1"/>
</dbReference>
<gene>
    <name evidence="7" type="ORF">KK137_09335</name>
</gene>
<evidence type="ECO:0000256" key="1">
    <source>
        <dbReference type="ARBA" id="ARBA00004167"/>
    </source>
</evidence>
<dbReference type="PANTHER" id="PTHR36985:SF1">
    <property type="entry name" value="TRANSLOCATION AND ASSEMBLY MODULE SUBUNIT TAMB"/>
    <property type="match status" value="1"/>
</dbReference>
<evidence type="ECO:0000313" key="7">
    <source>
        <dbReference type="EMBL" id="MBT2134535.1"/>
    </source>
</evidence>
<sequence>MSDGEILPDEAPEPVSGRRRNWFVRVARWLFGGVLVLLLLLAIAIAWLHTGSGRQFIVDRLSRVAPASGLRIEVGRIEGSVLWSSTLYDVKFRDANGTLFLQVPEVDLNWRPHRFLFSGLDVRHLVLHRGTLSAVPKLVPGDPDAPILPNFNIRVDRFVIDDLKVVKGLMGEERTVDFRARADIRNGRVLLNSDGELGGGDKFKLLVDAAPDGNRFDLDLDYRAPAGGLLATLVGAEEDVRARIVGDGTWAAWTGAFVVNHGDDIVTALRIHNHSGRYKVVGQARPGGFVTGLPAAALGEVVSLAAVGTLENSVLDGSLALRGRGVSLDGEGAIDLGENEFDQLRVSAALLDSQLFGPGLTLDDATAVATFDGPFRPLAAPLELRVGKMDLGGTVFSGLAQNGIVTYDGTRWTLPLDASVKRITSGNAMIDPRLVNGTLRGTMTLAGSDLRSDNLTLRFPGLSADLTLRGDIARGGYALAGPVEARGVTLQNLGTIDAGAQIRFSIGNGVPWRLAANFTGRMPRVTNATLANIAGTNIRFSGGVQLGAGRPIDFDRTTLTASKLTITLDGRVENGRTTIAGNGRHVEYGPFTVEARLEGDGPHATLVFANPFPPAGLKDVRVALAPTPNGFRIETEGQSTLGPFDGLLNLVMPARGPTQIGIEHFTVAQTTLAGTLALGSAGVSGDLTLMGGGLDGTLALAPRNGGQGFDVNLAANNASFSGATPISINQANIQASGVVGNGSWTVNGTVHAAGISYGTLFIGRLGARAEIVNGQGQFDAAITGRRDRRFDLQMTGSVSPERIMVAARGNYAGRDITMPRRAVLIASRNGGWDLQQTQLSFGRGFAIVEGHFGGTEPMQGRLAVADMPLSVIDLAGTELGLGGTASGIIDFASGPNGVPTGEMRVMVDNLTRSGLVLSSRPIDLALVARLSPTMLQTRAVVKEDGETRGRLQGRIANLPETGSLNERLYNGDLFAQLRYNGPADALWRLSTIELLDLTGTIQVAADVTGTLGDPQLRGSLAGDDLRIQVALTGSDIRNVRARGRFSGPRLQLTSFSGTAPNGGAVSGSGYVDLARISASRGPQIDVRLAMRRAEVVNLPNMGATITGPMRIVSNGVGGTIAGRLHAEEARWAFGAAESTERLPNITTREINFPPDRRMTAAPGAPWRFLIDVNAPGGIEVDSMGLDSEWSANIQLRGTTEDPRIGGVARVVPRQGFYSFAGNRFELTRGVIDFDVNGPIDPLIDIIAETNVDNLAVTVTIKGNASRPEIAFNSVPALPEEELLSRLLFGDSITNLSATDALQLGAALASLQGGGGMDPINQLRKSIGLDRLRIVAADPAMNRGTSIALGKNIGRRFYGEIVTDGQGYNATSLEFRLTNWLSLLATINTIGRGSLAGVVSHDY</sequence>
<dbReference type="EMBL" id="JAHFVK010000002">
    <property type="protein sequence ID" value="MBT2134535.1"/>
    <property type="molecule type" value="Genomic_DNA"/>
</dbReference>
<dbReference type="RefSeq" id="WP_214536174.1">
    <property type="nucleotide sequence ID" value="NZ_JAHFVK010000002.1"/>
</dbReference>
<feature type="domain" description="Translocation and assembly module TamB C-terminal" evidence="6">
    <location>
        <begin position="1056"/>
        <end position="1389"/>
    </location>
</feature>